<dbReference type="RefSeq" id="WP_380887483.1">
    <property type="nucleotide sequence ID" value="NZ_JBHUDY010000001.1"/>
</dbReference>
<keyword evidence="2" id="KW-1185">Reference proteome</keyword>
<dbReference type="Gene3D" id="3.40.390.10">
    <property type="entry name" value="Collagenase (Catalytic Domain)"/>
    <property type="match status" value="1"/>
</dbReference>
<dbReference type="EMBL" id="JBHUDY010000001">
    <property type="protein sequence ID" value="MFD1611144.1"/>
    <property type="molecule type" value="Genomic_DNA"/>
</dbReference>
<dbReference type="InterPro" id="IPR019026">
    <property type="entry name" value="Peptidase_M64_IgA"/>
</dbReference>
<comment type="caution">
    <text evidence="1">The sequence shown here is derived from an EMBL/GenBank/DDBJ whole genome shotgun (WGS) entry which is preliminary data.</text>
</comment>
<reference evidence="2" key="1">
    <citation type="journal article" date="2019" name="Int. J. Syst. Evol. Microbiol.">
        <title>The Global Catalogue of Microorganisms (GCM) 10K type strain sequencing project: providing services to taxonomists for standard genome sequencing and annotation.</title>
        <authorList>
            <consortium name="The Broad Institute Genomics Platform"/>
            <consortium name="The Broad Institute Genome Sequencing Center for Infectious Disease"/>
            <person name="Wu L."/>
            <person name="Ma J."/>
        </authorList>
    </citation>
    <scope>NUCLEOTIDE SEQUENCE [LARGE SCALE GENOMIC DNA]</scope>
    <source>
        <strain evidence="2">CGMCC 1.16275</strain>
    </source>
</reference>
<dbReference type="Proteomes" id="UP001597115">
    <property type="component" value="Unassembled WGS sequence"/>
</dbReference>
<dbReference type="Pfam" id="PF09471">
    <property type="entry name" value="Peptidase_M64"/>
    <property type="match status" value="2"/>
</dbReference>
<organism evidence="1 2">
    <name type="scientific">Sphingomonas tabacisoli</name>
    <dbReference type="NCBI Taxonomy" id="2249466"/>
    <lineage>
        <taxon>Bacteria</taxon>
        <taxon>Pseudomonadati</taxon>
        <taxon>Pseudomonadota</taxon>
        <taxon>Alphaproteobacteria</taxon>
        <taxon>Sphingomonadales</taxon>
        <taxon>Sphingomonadaceae</taxon>
        <taxon>Sphingomonas</taxon>
    </lineage>
</organism>
<accession>A0ABW4HZQ8</accession>
<evidence type="ECO:0000313" key="2">
    <source>
        <dbReference type="Proteomes" id="UP001597115"/>
    </source>
</evidence>
<gene>
    <name evidence="1" type="ORF">ACFSCW_04940</name>
</gene>
<sequence>MSAADGRVLRTEKLVDHGDPARRWNLVILAEGFREPEMPQFRAACARFIDQLFATPPFNELWCAINIYCVDVASDESGADDPNPCADGDNGSGLSARTYFDATYCTAGLGRLLAGNQALALATAQAAVPQVRATIGIVNSSRYGGAGGGVAWFSTHASASQIGIHELGHSAFHLTDEYTDARDNSTGGEPTAPNATTDTNRATTKWRDLILPATPLPTMSNPNCANSDNRPSPVAAGTVGLFEGCDRSRCGAYRAEHDCYMRTLGTPFCSVCRRAIRNVLKPFMPQQVAPSVGVQFSDTLAAAETRRWFTHSWPACWQVCWTAIPRNPGLSGPTLELRVRTERASRELVTYWLDITNRSAAAVEFDARYEILSRD</sequence>
<evidence type="ECO:0000313" key="1">
    <source>
        <dbReference type="EMBL" id="MFD1611144.1"/>
    </source>
</evidence>
<dbReference type="InterPro" id="IPR024079">
    <property type="entry name" value="MetalloPept_cat_dom_sf"/>
</dbReference>
<name>A0ABW4HZQ8_9SPHN</name>
<proteinExistence type="predicted"/>
<protein>
    <submittedName>
        <fullName evidence="1">M64 family metallopeptidase</fullName>
    </submittedName>
</protein>